<feature type="transmembrane region" description="Helical" evidence="2">
    <location>
        <begin position="163"/>
        <end position="185"/>
    </location>
</feature>
<evidence type="ECO:0000259" key="3">
    <source>
        <dbReference type="Pfam" id="PF13472"/>
    </source>
</evidence>
<dbReference type="Pfam" id="PF13472">
    <property type="entry name" value="Lipase_GDSL_2"/>
    <property type="match status" value="1"/>
</dbReference>
<feature type="transmembrane region" description="Helical" evidence="2">
    <location>
        <begin position="21"/>
        <end position="41"/>
    </location>
</feature>
<dbReference type="InterPro" id="IPR036514">
    <property type="entry name" value="SGNH_hydro_sf"/>
</dbReference>
<name>A0A1I2AVG3_9ACTN</name>
<dbReference type="STRING" id="380248.SAMN05216251_103237"/>
<sequence>MIRPRLRIPDAGRPWVRRVRNAVLGVLVLLAVCLGSIWLAVRLTPMQTVTAAGQTVEVGAVAPDLSLSGPGELDLFGEALATRPHFQGPIRPRLKLADITLDSQVGDIVRSGDHDTLRLDLSHQLAAGWTRYCAWEIVVAAGCAAVVAVAVAGIRRAPRRTTLVATAVSVLTVCAVNVLGVYLLASGTPQALKQVRTLDDLVGRTPAQPVAPAKGPALTGVHAVVLGDSTAAGIGNPLVEDPTALDKTCGRSSDAYAEALARVNDWNVLNLACQGATVTDGLLGVQLRGEQAVPPQLALAQRASGASVFIVSIGANDMNWAVLTGLCAKAPVCDDKASTAYFKEQLATFSQNYLDLLQQLTDLPHHPDILINQYYDPFGTDTACLAKDGLTKAKAKVLKSRLADLNAVLRNGADAFGFTTARPDFEGHGLCSPQPFVQNTADQAPLHPTAAGELAIALADQQALARLDSRRAATPTPGGTSAPTDSPDLTQKPSSG</sequence>
<dbReference type="Gene3D" id="3.40.50.1110">
    <property type="entry name" value="SGNH hydrolase"/>
    <property type="match status" value="1"/>
</dbReference>
<keyword evidence="5" id="KW-1185">Reference proteome</keyword>
<feature type="compositionally biased region" description="Low complexity" evidence="1">
    <location>
        <begin position="466"/>
        <end position="487"/>
    </location>
</feature>
<reference evidence="4 5" key="1">
    <citation type="submission" date="2016-10" db="EMBL/GenBank/DDBJ databases">
        <authorList>
            <person name="de Groot N.N."/>
        </authorList>
    </citation>
    <scope>NUCLEOTIDE SEQUENCE [LARGE SCALE GENOMIC DNA]</scope>
    <source>
        <strain evidence="4 5">CGMCC 4.3510</strain>
    </source>
</reference>
<dbReference type="InterPro" id="IPR037460">
    <property type="entry name" value="SEST-like"/>
</dbReference>
<keyword evidence="2" id="KW-0812">Transmembrane</keyword>
<evidence type="ECO:0000313" key="4">
    <source>
        <dbReference type="EMBL" id="SFE47729.1"/>
    </source>
</evidence>
<keyword evidence="2" id="KW-1133">Transmembrane helix</keyword>
<evidence type="ECO:0000313" key="5">
    <source>
        <dbReference type="Proteomes" id="UP000199323"/>
    </source>
</evidence>
<proteinExistence type="predicted"/>
<dbReference type="PANTHER" id="PTHR37981:SF1">
    <property type="entry name" value="SGNH HYDROLASE-TYPE ESTERASE DOMAIN-CONTAINING PROTEIN"/>
    <property type="match status" value="1"/>
</dbReference>
<dbReference type="GO" id="GO:0004806">
    <property type="term" value="F:triacylglycerol lipase activity"/>
    <property type="evidence" value="ECO:0007669"/>
    <property type="project" value="TreeGrafter"/>
</dbReference>
<evidence type="ECO:0000256" key="1">
    <source>
        <dbReference type="SAM" id="MobiDB-lite"/>
    </source>
</evidence>
<evidence type="ECO:0000256" key="2">
    <source>
        <dbReference type="SAM" id="Phobius"/>
    </source>
</evidence>
<keyword evidence="2" id="KW-0472">Membrane</keyword>
<gene>
    <name evidence="4" type="ORF">SAMN05216251_103237</name>
</gene>
<feature type="transmembrane region" description="Helical" evidence="2">
    <location>
        <begin position="129"/>
        <end position="151"/>
    </location>
</feature>
<dbReference type="Proteomes" id="UP000199323">
    <property type="component" value="Unassembled WGS sequence"/>
</dbReference>
<dbReference type="EMBL" id="FONG01000003">
    <property type="protein sequence ID" value="SFE47729.1"/>
    <property type="molecule type" value="Genomic_DNA"/>
</dbReference>
<dbReference type="SUPFAM" id="SSF52266">
    <property type="entry name" value="SGNH hydrolase"/>
    <property type="match status" value="1"/>
</dbReference>
<organism evidence="4 5">
    <name type="scientific">Actinacidiphila alni</name>
    <dbReference type="NCBI Taxonomy" id="380248"/>
    <lineage>
        <taxon>Bacteria</taxon>
        <taxon>Bacillati</taxon>
        <taxon>Actinomycetota</taxon>
        <taxon>Actinomycetes</taxon>
        <taxon>Kitasatosporales</taxon>
        <taxon>Streptomycetaceae</taxon>
        <taxon>Actinacidiphila</taxon>
    </lineage>
</organism>
<dbReference type="AlphaFoldDB" id="A0A1I2AVG3"/>
<dbReference type="GO" id="GO:0019433">
    <property type="term" value="P:triglyceride catabolic process"/>
    <property type="evidence" value="ECO:0007669"/>
    <property type="project" value="TreeGrafter"/>
</dbReference>
<dbReference type="InterPro" id="IPR013830">
    <property type="entry name" value="SGNH_hydro"/>
</dbReference>
<accession>A0A1I2AVG3</accession>
<keyword evidence="4" id="KW-0378">Hydrolase</keyword>
<protein>
    <submittedName>
        <fullName evidence="4">GDSL-like Lipase/Acylhydrolase family protein</fullName>
    </submittedName>
</protein>
<feature type="domain" description="SGNH hydrolase-type esterase" evidence="3">
    <location>
        <begin position="225"/>
        <end position="452"/>
    </location>
</feature>
<dbReference type="PANTHER" id="PTHR37981">
    <property type="entry name" value="LIPASE 2"/>
    <property type="match status" value="1"/>
</dbReference>
<feature type="region of interest" description="Disordered" evidence="1">
    <location>
        <begin position="466"/>
        <end position="496"/>
    </location>
</feature>
<dbReference type="RefSeq" id="WP_245795811.1">
    <property type="nucleotide sequence ID" value="NZ_FONG01000003.1"/>
</dbReference>